<dbReference type="PANTHER" id="PTHR11804">
    <property type="entry name" value="PROTEASE M3 THIMET OLIGOPEPTIDASE-RELATED"/>
    <property type="match status" value="1"/>
</dbReference>
<dbReference type="CDD" id="cd09608">
    <property type="entry name" value="M3B_PepF"/>
    <property type="match status" value="1"/>
</dbReference>
<evidence type="ECO:0000256" key="5">
    <source>
        <dbReference type="ARBA" id="ARBA00023049"/>
    </source>
</evidence>
<evidence type="ECO:0000259" key="7">
    <source>
        <dbReference type="Pfam" id="PF01432"/>
    </source>
</evidence>
<dbReference type="PANTHER" id="PTHR11804:SF84">
    <property type="entry name" value="SACCHAROLYSIN"/>
    <property type="match status" value="1"/>
</dbReference>
<gene>
    <name evidence="9" type="primary">pepF_2</name>
    <name evidence="9" type="ORF">bsdcttw_33260</name>
</gene>
<proteinExistence type="inferred from homology"/>
<evidence type="ECO:0000256" key="3">
    <source>
        <dbReference type="ARBA" id="ARBA00022801"/>
    </source>
</evidence>
<dbReference type="InterPro" id="IPR013647">
    <property type="entry name" value="OligopepF_N_dom"/>
</dbReference>
<comment type="cofactor">
    <cofactor evidence="6">
        <name>Zn(2+)</name>
        <dbReference type="ChEBI" id="CHEBI:29105"/>
    </cofactor>
    <text evidence="6">Binds 1 zinc ion.</text>
</comment>
<dbReference type="GO" id="GO:0004222">
    <property type="term" value="F:metalloendopeptidase activity"/>
    <property type="evidence" value="ECO:0007669"/>
    <property type="project" value="UniProtKB-UniRule"/>
</dbReference>
<feature type="domain" description="Oligopeptidase F N-terminal" evidence="8">
    <location>
        <begin position="116"/>
        <end position="185"/>
    </location>
</feature>
<accession>A0A7I8DTC9</accession>
<evidence type="ECO:0000256" key="6">
    <source>
        <dbReference type="RuleBase" id="RU368091"/>
    </source>
</evidence>
<dbReference type="Gene3D" id="1.20.140.70">
    <property type="entry name" value="Oligopeptidase f, N-terminal domain"/>
    <property type="match status" value="1"/>
</dbReference>
<reference evidence="9 10" key="1">
    <citation type="submission" date="2020-08" db="EMBL/GenBank/DDBJ databases">
        <title>Draft genome sequencing of an Anaerocolumna strain isolated from anoxic soil subjected to BSD treatment.</title>
        <authorList>
            <person name="Uek A."/>
            <person name="Tonouchi A."/>
        </authorList>
    </citation>
    <scope>NUCLEOTIDE SEQUENCE [LARGE SCALE GENOMIC DNA]</scope>
    <source>
        <strain evidence="9 10">CTTW</strain>
    </source>
</reference>
<feature type="domain" description="Peptidase M3A/M3B catalytic" evidence="7">
    <location>
        <begin position="206"/>
        <end position="587"/>
    </location>
</feature>
<evidence type="ECO:0000256" key="4">
    <source>
        <dbReference type="ARBA" id="ARBA00022833"/>
    </source>
</evidence>
<dbReference type="SUPFAM" id="SSF55486">
    <property type="entry name" value="Metalloproteases ('zincins'), catalytic domain"/>
    <property type="match status" value="1"/>
</dbReference>
<dbReference type="GO" id="GO:0006518">
    <property type="term" value="P:peptide metabolic process"/>
    <property type="evidence" value="ECO:0007669"/>
    <property type="project" value="TreeGrafter"/>
</dbReference>
<name>A0A7I8DTC9_9FIRM</name>
<keyword evidence="2 6" id="KW-0479">Metal-binding</keyword>
<sequence length="601" mass="69413">MEQVTLKKRSEVNSENKWSIEDLFANDELWKEEYSKTKEEIEKVKNYRGKLSESGKIMLDFLKLQDNINFHLQRVYVYANEKYHEDTSNSLYQGFSEQAGNLAVEYDAAVSFANAEILSMPEEILFNFIKNTPGLSAYDFALKEILRNKPYTLNGEMEELLAMAGDMASSAQTIFSMFNNADIKFPSIKNENGELTELTHGRFILFLESSDRNVRREAFQSIYSSYMKFKNTLAAVYSANVKKEAFYSKARKFPSTMAMKLYGSNIPVEVYKNLIETVHEKMSLMHRYVALRKKLMGLEELHVYDLYTPIVKDVDIKYSFEEAKDLVVKALAPMGEGYLKILQEGFENRWIDVYENQGKRSGAYSWGAYGTHPYVLLNYNNSLDNVFTLAHEMGHAMHSYYSFNHQPITYSDYKIFVAEVASTCNEALLMEYMLSSTEDKKEKAYLINHFLEQFRTTLYRQTMFAEFEMLTHGMAQRGEALTAETLSAKYKELVGLYYGEELVLDEEIAYEWSRIPHFYTPFYVYQYATGYSAAIALSRKILNEGESAVKDYIGKFLQGGSSDYPIELLKKAGVDMSSKEPIRQALDLFEELLDKMEELQG</sequence>
<dbReference type="NCBIfam" id="TIGR00181">
    <property type="entry name" value="pepF"/>
    <property type="match status" value="1"/>
</dbReference>
<dbReference type="EC" id="3.4.24.-" evidence="6"/>
<dbReference type="GO" id="GO:0006508">
    <property type="term" value="P:proteolysis"/>
    <property type="evidence" value="ECO:0007669"/>
    <property type="project" value="UniProtKB-KW"/>
</dbReference>
<dbReference type="Proteomes" id="UP000515703">
    <property type="component" value="Chromosome"/>
</dbReference>
<keyword evidence="5 6" id="KW-0482">Metalloprotease</keyword>
<dbReference type="Gene3D" id="1.10.287.830">
    <property type="entry name" value="putative peptidase helix hairpin domain like"/>
    <property type="match status" value="1"/>
</dbReference>
<organism evidence="9 10">
    <name type="scientific">Anaerocolumna chitinilytica</name>
    <dbReference type="NCBI Taxonomy" id="1727145"/>
    <lineage>
        <taxon>Bacteria</taxon>
        <taxon>Bacillati</taxon>
        <taxon>Bacillota</taxon>
        <taxon>Clostridia</taxon>
        <taxon>Lachnospirales</taxon>
        <taxon>Lachnospiraceae</taxon>
        <taxon>Anaerocolumna</taxon>
    </lineage>
</organism>
<dbReference type="KEGG" id="acht:bsdcttw_33260"/>
<evidence type="ECO:0000259" key="8">
    <source>
        <dbReference type="Pfam" id="PF08439"/>
    </source>
</evidence>
<dbReference type="AlphaFoldDB" id="A0A7I8DTC9"/>
<reference evidence="9 10" key="2">
    <citation type="submission" date="2020-08" db="EMBL/GenBank/DDBJ databases">
        <authorList>
            <person name="Ueki A."/>
            <person name="Tonouchi A."/>
        </authorList>
    </citation>
    <scope>NUCLEOTIDE SEQUENCE [LARGE SCALE GENOMIC DNA]</scope>
    <source>
        <strain evidence="9 10">CTTW</strain>
    </source>
</reference>
<dbReference type="Gene3D" id="1.10.1370.20">
    <property type="entry name" value="Oligoendopeptidase f, C-terminal domain"/>
    <property type="match status" value="1"/>
</dbReference>
<keyword evidence="4 6" id="KW-0862">Zinc</keyword>
<evidence type="ECO:0000313" key="10">
    <source>
        <dbReference type="Proteomes" id="UP000515703"/>
    </source>
</evidence>
<evidence type="ECO:0000256" key="1">
    <source>
        <dbReference type="ARBA" id="ARBA00022670"/>
    </source>
</evidence>
<dbReference type="Pfam" id="PF08439">
    <property type="entry name" value="Peptidase_M3_N"/>
    <property type="match status" value="1"/>
</dbReference>
<keyword evidence="10" id="KW-1185">Reference proteome</keyword>
<dbReference type="InterPro" id="IPR042088">
    <property type="entry name" value="OligoPept_F_C"/>
</dbReference>
<dbReference type="Pfam" id="PF01432">
    <property type="entry name" value="Peptidase_M3"/>
    <property type="match status" value="1"/>
</dbReference>
<dbReference type="GO" id="GO:0046872">
    <property type="term" value="F:metal ion binding"/>
    <property type="evidence" value="ECO:0007669"/>
    <property type="project" value="UniProtKB-UniRule"/>
</dbReference>
<keyword evidence="1 6" id="KW-0645">Protease</keyword>
<evidence type="ECO:0000256" key="2">
    <source>
        <dbReference type="ARBA" id="ARBA00022723"/>
    </source>
</evidence>
<protein>
    <recommendedName>
        <fullName evidence="6">Oligopeptidase F</fullName>
        <ecNumber evidence="6">3.4.24.-</ecNumber>
    </recommendedName>
</protein>
<comment type="similarity">
    <text evidence="6">Belongs to the peptidase M3B family.</text>
</comment>
<evidence type="ECO:0000313" key="9">
    <source>
        <dbReference type="EMBL" id="BCK00286.1"/>
    </source>
</evidence>
<dbReference type="EMBL" id="AP023368">
    <property type="protein sequence ID" value="BCK00286.1"/>
    <property type="molecule type" value="Genomic_DNA"/>
</dbReference>
<dbReference type="InterPro" id="IPR001567">
    <property type="entry name" value="Pept_M3A_M3B_dom"/>
</dbReference>
<comment type="function">
    <text evidence="6">Has oligopeptidase activity and degrades a variety of small bioactive peptides.</text>
</comment>
<keyword evidence="3 6" id="KW-0378">Hydrolase</keyword>
<dbReference type="RefSeq" id="WP_185255975.1">
    <property type="nucleotide sequence ID" value="NZ_AP023368.1"/>
</dbReference>
<dbReference type="InterPro" id="IPR045090">
    <property type="entry name" value="Pept_M3A_M3B"/>
</dbReference>
<dbReference type="InterPro" id="IPR004438">
    <property type="entry name" value="Peptidase_M3B"/>
</dbReference>